<organism evidence="8 9">
    <name type="scientific">Armatimonas rosea</name>
    <dbReference type="NCBI Taxonomy" id="685828"/>
    <lineage>
        <taxon>Bacteria</taxon>
        <taxon>Bacillati</taxon>
        <taxon>Armatimonadota</taxon>
        <taxon>Armatimonadia</taxon>
        <taxon>Armatimonadales</taxon>
        <taxon>Armatimonadaceae</taxon>
        <taxon>Armatimonas</taxon>
    </lineage>
</organism>
<dbReference type="PANTHER" id="PTHR43281:SF1">
    <property type="entry name" value="FARNESYL DIPHOSPHATE SYNTHASE"/>
    <property type="match status" value="1"/>
</dbReference>
<name>A0A7W9SNM5_ARMRO</name>
<keyword evidence="9" id="KW-1185">Reference proteome</keyword>
<dbReference type="GO" id="GO:0004311">
    <property type="term" value="F:geranylgeranyl diphosphate synthase activity"/>
    <property type="evidence" value="ECO:0007669"/>
    <property type="project" value="UniProtKB-EC"/>
</dbReference>
<dbReference type="PROSITE" id="PS00444">
    <property type="entry name" value="POLYPRENYL_SYNTHASE_2"/>
    <property type="match status" value="1"/>
</dbReference>
<dbReference type="Proteomes" id="UP000520814">
    <property type="component" value="Unassembled WGS sequence"/>
</dbReference>
<evidence type="ECO:0000256" key="3">
    <source>
        <dbReference type="ARBA" id="ARBA00022679"/>
    </source>
</evidence>
<evidence type="ECO:0000256" key="1">
    <source>
        <dbReference type="ARBA" id="ARBA00001946"/>
    </source>
</evidence>
<gene>
    <name evidence="8" type="ORF">HNQ39_000930</name>
</gene>
<reference evidence="8 9" key="1">
    <citation type="submission" date="2020-08" db="EMBL/GenBank/DDBJ databases">
        <title>Genomic Encyclopedia of Type Strains, Phase IV (KMG-IV): sequencing the most valuable type-strain genomes for metagenomic binning, comparative biology and taxonomic classification.</title>
        <authorList>
            <person name="Goeker M."/>
        </authorList>
    </citation>
    <scope>NUCLEOTIDE SEQUENCE [LARGE SCALE GENOMIC DNA]</scope>
    <source>
        <strain evidence="8 9">DSM 23562</strain>
    </source>
</reference>
<dbReference type="GO" id="GO:0004337">
    <property type="term" value="F:(2E,6E)-farnesyl diphosphate synthase activity"/>
    <property type="evidence" value="ECO:0007669"/>
    <property type="project" value="UniProtKB-EC"/>
</dbReference>
<sequence length="275" mass="29271">MSFEAWVAVHTPRVNAALDQLCPADGSPLREAMRYSLLAGGKRLRPLLCIAAAEAVGSEIAAVLPAACALEMIHTFSLIHDDLPAMDDDDLRRGLPTCHVQYGEALAILAGDALQALAFEIAPTHAVLLARACYQMCAGQAEDLAAEGQDIGLEHLQHIHSRKTGALLCASVVSGALTAPPEARAALTHYGEKIGVAFQIVDDILDVTGDDATLGKPAGSDLKHDKATYPKLVGLDESKRLARRAEQEALAALEPFGTLAEPLREIARYIVERNT</sequence>
<accession>A0A7W9SNM5</accession>
<dbReference type="GO" id="GO:0046872">
    <property type="term" value="F:metal ion binding"/>
    <property type="evidence" value="ECO:0007669"/>
    <property type="project" value="UniProtKB-KW"/>
</dbReference>
<comment type="cofactor">
    <cofactor evidence="1">
        <name>Mg(2+)</name>
        <dbReference type="ChEBI" id="CHEBI:18420"/>
    </cofactor>
</comment>
<keyword evidence="3 7" id="KW-0808">Transferase</keyword>
<dbReference type="SFLD" id="SFLDG01017">
    <property type="entry name" value="Polyprenyl_Transferase_Like"/>
    <property type="match status" value="1"/>
</dbReference>
<dbReference type="SUPFAM" id="SSF48576">
    <property type="entry name" value="Terpenoid synthases"/>
    <property type="match status" value="1"/>
</dbReference>
<dbReference type="InterPro" id="IPR008949">
    <property type="entry name" value="Isoprenoid_synthase_dom_sf"/>
</dbReference>
<dbReference type="PANTHER" id="PTHR43281">
    <property type="entry name" value="FARNESYL DIPHOSPHATE SYNTHASE"/>
    <property type="match status" value="1"/>
</dbReference>
<keyword evidence="4" id="KW-0479">Metal-binding</keyword>
<dbReference type="PROSITE" id="PS00723">
    <property type="entry name" value="POLYPRENYL_SYNTHASE_1"/>
    <property type="match status" value="1"/>
</dbReference>
<proteinExistence type="inferred from homology"/>
<evidence type="ECO:0000256" key="7">
    <source>
        <dbReference type="RuleBase" id="RU004466"/>
    </source>
</evidence>
<dbReference type="EC" id="2.5.1.10" evidence="8"/>
<dbReference type="FunFam" id="1.10.600.10:FF:000001">
    <property type="entry name" value="Geranylgeranyl diphosphate synthase"/>
    <property type="match status" value="1"/>
</dbReference>
<dbReference type="EC" id="2.5.1.29" evidence="8"/>
<evidence type="ECO:0000313" key="9">
    <source>
        <dbReference type="Proteomes" id="UP000520814"/>
    </source>
</evidence>
<dbReference type="AlphaFoldDB" id="A0A7W9SNM5"/>
<dbReference type="InterPro" id="IPR053378">
    <property type="entry name" value="Prenyl_diphosphate_synthase"/>
</dbReference>
<dbReference type="SFLD" id="SFLDS00005">
    <property type="entry name" value="Isoprenoid_Synthase_Type_I"/>
    <property type="match status" value="1"/>
</dbReference>
<keyword evidence="6" id="KW-0414">Isoprene biosynthesis</keyword>
<evidence type="ECO:0000313" key="8">
    <source>
        <dbReference type="EMBL" id="MBB6049168.1"/>
    </source>
</evidence>
<evidence type="ECO:0000256" key="6">
    <source>
        <dbReference type="ARBA" id="ARBA00023229"/>
    </source>
</evidence>
<dbReference type="InterPro" id="IPR000092">
    <property type="entry name" value="Polyprenyl_synt"/>
</dbReference>
<dbReference type="Gene3D" id="1.10.600.10">
    <property type="entry name" value="Farnesyl Diphosphate Synthase"/>
    <property type="match status" value="1"/>
</dbReference>
<dbReference type="NCBIfam" id="NF045485">
    <property type="entry name" value="FPPsyn"/>
    <property type="match status" value="1"/>
</dbReference>
<dbReference type="CDD" id="cd00685">
    <property type="entry name" value="Trans_IPPS_HT"/>
    <property type="match status" value="1"/>
</dbReference>
<protein>
    <submittedName>
        <fullName evidence="8">Geranylgeranyl diphosphate synthase type II</fullName>
        <ecNumber evidence="8">2.5.1.1</ecNumber>
        <ecNumber evidence="8">2.5.1.10</ecNumber>
        <ecNumber evidence="8">2.5.1.29</ecNumber>
    </submittedName>
</protein>
<evidence type="ECO:0000256" key="2">
    <source>
        <dbReference type="ARBA" id="ARBA00006706"/>
    </source>
</evidence>
<evidence type="ECO:0000256" key="4">
    <source>
        <dbReference type="ARBA" id="ARBA00022723"/>
    </source>
</evidence>
<comment type="caution">
    <text evidence="8">The sequence shown here is derived from an EMBL/GenBank/DDBJ whole genome shotgun (WGS) entry which is preliminary data.</text>
</comment>
<dbReference type="EC" id="2.5.1.1" evidence="8"/>
<dbReference type="GO" id="GO:0016114">
    <property type="term" value="P:terpenoid biosynthetic process"/>
    <property type="evidence" value="ECO:0007669"/>
    <property type="project" value="UniProtKB-ARBA"/>
</dbReference>
<dbReference type="Pfam" id="PF00348">
    <property type="entry name" value="polyprenyl_synt"/>
    <property type="match status" value="1"/>
</dbReference>
<dbReference type="EMBL" id="JACHGW010000001">
    <property type="protein sequence ID" value="MBB6049168.1"/>
    <property type="molecule type" value="Genomic_DNA"/>
</dbReference>
<evidence type="ECO:0000256" key="5">
    <source>
        <dbReference type="ARBA" id="ARBA00022842"/>
    </source>
</evidence>
<dbReference type="GO" id="GO:0004161">
    <property type="term" value="F:dimethylallyltranstransferase activity"/>
    <property type="evidence" value="ECO:0007669"/>
    <property type="project" value="UniProtKB-EC"/>
</dbReference>
<dbReference type="InterPro" id="IPR033749">
    <property type="entry name" value="Polyprenyl_synt_CS"/>
</dbReference>
<keyword evidence="5" id="KW-0460">Magnesium</keyword>
<dbReference type="GO" id="GO:0005737">
    <property type="term" value="C:cytoplasm"/>
    <property type="evidence" value="ECO:0007669"/>
    <property type="project" value="UniProtKB-ARBA"/>
</dbReference>
<dbReference type="RefSeq" id="WP_184192784.1">
    <property type="nucleotide sequence ID" value="NZ_JACHGW010000001.1"/>
</dbReference>
<comment type="similarity">
    <text evidence="2 7">Belongs to the FPP/GGPP synthase family.</text>
</comment>